<evidence type="ECO:0000256" key="8">
    <source>
        <dbReference type="SAM" id="Phobius"/>
    </source>
</evidence>
<dbReference type="Pfam" id="PF04093">
    <property type="entry name" value="MreD"/>
    <property type="match status" value="1"/>
</dbReference>
<dbReference type="OrthoDB" id="7161178at2"/>
<keyword evidence="12" id="KW-1185">Reference proteome</keyword>
<comment type="similarity">
    <text evidence="2">Belongs to the MreD family.</text>
</comment>
<dbReference type="InterPro" id="IPR007227">
    <property type="entry name" value="Cell_shape_determining_MreD"/>
</dbReference>
<gene>
    <name evidence="9" type="primary">mreD</name>
    <name evidence="9" type="ORF">D6Z83_11665</name>
    <name evidence="11" type="ORF">EBE87_15815</name>
    <name evidence="10" type="ORF">EBE87_20615</name>
</gene>
<keyword evidence="3" id="KW-1003">Cell membrane</keyword>
<feature type="transmembrane region" description="Helical" evidence="8">
    <location>
        <begin position="143"/>
        <end position="163"/>
    </location>
</feature>
<evidence type="ECO:0000256" key="2">
    <source>
        <dbReference type="ARBA" id="ARBA00007776"/>
    </source>
</evidence>
<evidence type="ECO:0000313" key="13">
    <source>
        <dbReference type="Proteomes" id="UP000278036"/>
    </source>
</evidence>
<comment type="subcellular location">
    <subcellularLocation>
        <location evidence="1">Cell membrane</location>
        <topology evidence="1">Multi-pass membrane protein</topology>
    </subcellularLocation>
</comment>
<feature type="transmembrane region" description="Helical" evidence="8">
    <location>
        <begin position="111"/>
        <end position="131"/>
    </location>
</feature>
<dbReference type="NCBIfam" id="TIGR03426">
    <property type="entry name" value="shape_MreD"/>
    <property type="match status" value="1"/>
</dbReference>
<keyword evidence="5" id="KW-0133">Cell shape</keyword>
<dbReference type="Proteomes" id="UP000278036">
    <property type="component" value="Unassembled WGS sequence"/>
</dbReference>
<feature type="transmembrane region" description="Helical" evidence="8">
    <location>
        <begin position="39"/>
        <end position="59"/>
    </location>
</feature>
<dbReference type="AlphaFoldDB" id="A0A3A9JJT1"/>
<keyword evidence="6 8" id="KW-1133">Transmembrane helix</keyword>
<accession>A0A3A9JJT1</accession>
<dbReference type="EMBL" id="RAQU01000060">
    <property type="protein sequence ID" value="RKK04016.1"/>
    <property type="molecule type" value="Genomic_DNA"/>
</dbReference>
<dbReference type="GO" id="GO:0005886">
    <property type="term" value="C:plasma membrane"/>
    <property type="evidence" value="ECO:0007669"/>
    <property type="project" value="UniProtKB-SubCell"/>
</dbReference>
<dbReference type="InParanoid" id="A0A3A9JJT1"/>
<feature type="transmembrane region" description="Helical" evidence="8">
    <location>
        <begin position="79"/>
        <end position="99"/>
    </location>
</feature>
<evidence type="ECO:0000313" key="9">
    <source>
        <dbReference type="EMBL" id="RKK04016.1"/>
    </source>
</evidence>
<keyword evidence="4 8" id="KW-0812">Transmembrane</keyword>
<reference evidence="9 13" key="1">
    <citation type="submission" date="2018-09" db="EMBL/GenBank/DDBJ databases">
        <title>Roseomonas sp. nov., isolated from feces of Tibetan antelopes in the Qinghai-Tibet plateau, China.</title>
        <authorList>
            <person name="Tian Z."/>
        </authorList>
    </citation>
    <scope>NUCLEOTIDE SEQUENCE [LARGE SCALE GENOMIC DNA]</scope>
    <source>
        <strain evidence="10 12">Z23</strain>
        <strain evidence="9 13">Z24</strain>
    </source>
</reference>
<protein>
    <submittedName>
        <fullName evidence="9">Rod shape-determining protein MreD</fullName>
    </submittedName>
</protein>
<comment type="caution">
    <text evidence="9">The sequence shown here is derived from an EMBL/GenBank/DDBJ whole genome shotgun (WGS) entry which is preliminary data.</text>
</comment>
<evidence type="ECO:0000313" key="12">
    <source>
        <dbReference type="Proteomes" id="UP000274097"/>
    </source>
</evidence>
<evidence type="ECO:0000256" key="7">
    <source>
        <dbReference type="ARBA" id="ARBA00023136"/>
    </source>
</evidence>
<evidence type="ECO:0000313" key="11">
    <source>
        <dbReference type="EMBL" id="RMI20415.1"/>
    </source>
</evidence>
<evidence type="ECO:0000256" key="1">
    <source>
        <dbReference type="ARBA" id="ARBA00004651"/>
    </source>
</evidence>
<evidence type="ECO:0000256" key="4">
    <source>
        <dbReference type="ARBA" id="ARBA00022692"/>
    </source>
</evidence>
<dbReference type="EMBL" id="RFLX01000020">
    <property type="protein sequence ID" value="RMI19422.1"/>
    <property type="molecule type" value="Genomic_DNA"/>
</dbReference>
<dbReference type="GO" id="GO:0008360">
    <property type="term" value="P:regulation of cell shape"/>
    <property type="evidence" value="ECO:0007669"/>
    <property type="project" value="UniProtKB-KW"/>
</dbReference>
<evidence type="ECO:0000256" key="5">
    <source>
        <dbReference type="ARBA" id="ARBA00022960"/>
    </source>
</evidence>
<evidence type="ECO:0000256" key="6">
    <source>
        <dbReference type="ARBA" id="ARBA00022989"/>
    </source>
</evidence>
<keyword evidence="7 8" id="KW-0472">Membrane</keyword>
<name>A0A3A9JJT1_9PROT</name>
<evidence type="ECO:0000313" key="10">
    <source>
        <dbReference type="EMBL" id="RMI19422.1"/>
    </source>
</evidence>
<sequence>MKGRREPAPGLLSRLDALARAAFPAGSTALMMVASAAPVGLPSALPAVALACVFFWSLFRPAAMSPPICFAIGLLQDLLGFAPLGIGILTMLVVHGLALRLRRPLARQSFLTVWLAFAGFAAGAALLGYVLQAALNARLPPVMPGVVSWALSTGFYPAIAALLTRLHKAMQRAEDLA</sequence>
<dbReference type="Proteomes" id="UP000274097">
    <property type="component" value="Unassembled WGS sequence"/>
</dbReference>
<dbReference type="EMBL" id="RFLX01000012">
    <property type="protein sequence ID" value="RMI20415.1"/>
    <property type="molecule type" value="Genomic_DNA"/>
</dbReference>
<organism evidence="9 13">
    <name type="scientific">Teichococcus wenyumeiae</name>
    <dbReference type="NCBI Taxonomy" id="2478470"/>
    <lineage>
        <taxon>Bacteria</taxon>
        <taxon>Pseudomonadati</taxon>
        <taxon>Pseudomonadota</taxon>
        <taxon>Alphaproteobacteria</taxon>
        <taxon>Acetobacterales</taxon>
        <taxon>Roseomonadaceae</taxon>
        <taxon>Roseomonas</taxon>
    </lineage>
</organism>
<proteinExistence type="inferred from homology"/>
<evidence type="ECO:0000256" key="3">
    <source>
        <dbReference type="ARBA" id="ARBA00022475"/>
    </source>
</evidence>